<dbReference type="InterPro" id="IPR052219">
    <property type="entry name" value="Photolyase_Class-2"/>
</dbReference>
<keyword evidence="5" id="KW-0285">Flavoprotein</keyword>
<comment type="catalytic activity">
    <reaction evidence="13">
        <text>cyclobutadipyrimidine (in DNA) = 2 pyrimidine residues (in DNA).</text>
        <dbReference type="EC" id="4.1.99.3"/>
    </reaction>
</comment>
<dbReference type="InterPro" id="IPR014729">
    <property type="entry name" value="Rossmann-like_a/b/a_fold"/>
</dbReference>
<evidence type="ECO:0000313" key="16">
    <source>
        <dbReference type="EMBL" id="RWX73696.1"/>
    </source>
</evidence>
<comment type="similarity">
    <text evidence="2">Belongs to the DNA photolyase class-2 family.</text>
</comment>
<dbReference type="PANTHER" id="PTHR10211">
    <property type="entry name" value="DEOXYRIBODIPYRIMIDINE PHOTOLYASE"/>
    <property type="match status" value="1"/>
</dbReference>
<evidence type="ECO:0000256" key="9">
    <source>
        <dbReference type="ARBA" id="ARBA00023125"/>
    </source>
</evidence>
<keyword evidence="11 16" id="KW-0456">Lyase</keyword>
<dbReference type="EMBL" id="RXGA01000002">
    <property type="protein sequence ID" value="RWX73696.1"/>
    <property type="molecule type" value="Genomic_DNA"/>
</dbReference>
<dbReference type="InterPro" id="IPR036134">
    <property type="entry name" value="Crypto/Photolyase_FAD-like_sf"/>
</dbReference>
<dbReference type="GO" id="GO:0000719">
    <property type="term" value="P:photoreactive repair"/>
    <property type="evidence" value="ECO:0007669"/>
    <property type="project" value="TreeGrafter"/>
</dbReference>
<evidence type="ECO:0000256" key="4">
    <source>
        <dbReference type="ARBA" id="ARBA00014046"/>
    </source>
</evidence>
<evidence type="ECO:0000256" key="14">
    <source>
        <dbReference type="ARBA" id="ARBA00053026"/>
    </source>
</evidence>
<dbReference type="PROSITE" id="PS51645">
    <property type="entry name" value="PHR_CRY_ALPHA_BETA"/>
    <property type="match status" value="1"/>
</dbReference>
<protein>
    <recommendedName>
        <fullName evidence="4">Deoxyribodipyrimidine photo-lyase</fullName>
        <ecNumber evidence="3">4.1.99.3</ecNumber>
    </recommendedName>
    <alternativeName>
        <fullName evidence="12">DNA photolyase</fullName>
    </alternativeName>
</protein>
<evidence type="ECO:0000256" key="2">
    <source>
        <dbReference type="ARBA" id="ARBA00006409"/>
    </source>
</evidence>
<proteinExistence type="inferred from homology"/>
<dbReference type="InterPro" id="IPR036155">
    <property type="entry name" value="Crypto/Photolyase_N_sf"/>
</dbReference>
<keyword evidence="6" id="KW-0227">DNA damage</keyword>
<keyword evidence="9" id="KW-0238">DNA-binding</keyword>
<evidence type="ECO:0000256" key="8">
    <source>
        <dbReference type="ARBA" id="ARBA00022991"/>
    </source>
</evidence>
<evidence type="ECO:0000256" key="3">
    <source>
        <dbReference type="ARBA" id="ARBA00013149"/>
    </source>
</evidence>
<keyword evidence="7" id="KW-0274">FAD</keyword>
<keyword evidence="8" id="KW-0157">Chromophore</keyword>
<evidence type="ECO:0000256" key="13">
    <source>
        <dbReference type="ARBA" id="ARBA00033999"/>
    </source>
</evidence>
<evidence type="ECO:0000313" key="17">
    <source>
        <dbReference type="Proteomes" id="UP000288215"/>
    </source>
</evidence>
<reference evidence="16 17" key="1">
    <citation type="submission" date="2018-12" db="EMBL/GenBank/DDBJ databases">
        <title>The complete genome of the methanogenic archaea of the candidate phylum Verstraetearchaeota, obtained from the metagenome of underground thermal water.</title>
        <authorList>
            <person name="Kadnikov V.V."/>
            <person name="Mardanov A.V."/>
            <person name="Beletsky A.V."/>
            <person name="Karnachuk O.V."/>
            <person name="Ravin N.V."/>
        </authorList>
    </citation>
    <scope>NUCLEOTIDE SEQUENCE [LARGE SCALE GENOMIC DNA]</scope>
    <source>
        <strain evidence="16">Ch88</strain>
    </source>
</reference>
<dbReference type="Gene3D" id="1.10.579.10">
    <property type="entry name" value="DNA Cyclobutane Dipyrimidine Photolyase, subunit A, domain 3"/>
    <property type="match status" value="1"/>
</dbReference>
<evidence type="ECO:0000256" key="11">
    <source>
        <dbReference type="ARBA" id="ARBA00023239"/>
    </source>
</evidence>
<evidence type="ECO:0000256" key="7">
    <source>
        <dbReference type="ARBA" id="ARBA00022827"/>
    </source>
</evidence>
<dbReference type="AlphaFoldDB" id="A0A444L7W3"/>
<organism evidence="16 17">
    <name type="scientific">Methanosuratincola subterraneus</name>
    <dbReference type="NCBI Taxonomy" id="2593994"/>
    <lineage>
        <taxon>Archaea</taxon>
        <taxon>Thermoproteota</taxon>
        <taxon>Methanosuratincolia</taxon>
        <taxon>Candidatus Methanomethylicales</taxon>
        <taxon>Candidatus Methanomethylicaceae</taxon>
        <taxon>Candidatus Methanosuratincola (ex Vanwonterghem et al. 2016)</taxon>
    </lineage>
</organism>
<evidence type="ECO:0000256" key="10">
    <source>
        <dbReference type="ARBA" id="ARBA00023204"/>
    </source>
</evidence>
<dbReference type="Gene3D" id="1.25.40.80">
    <property type="match status" value="1"/>
</dbReference>
<accession>A0A444L7W3</accession>
<comment type="cofactor">
    <cofactor evidence="14">
        <name>coenzyme F420-(gamma-Glu)n</name>
        <dbReference type="ChEBI" id="CHEBI:133980"/>
    </cofactor>
</comment>
<dbReference type="FunFam" id="1.10.579.10:FF:000002">
    <property type="entry name" value="Deoxyribodipyrimidine photolyase"/>
    <property type="match status" value="1"/>
</dbReference>
<evidence type="ECO:0000259" key="15">
    <source>
        <dbReference type="PROSITE" id="PS51645"/>
    </source>
</evidence>
<evidence type="ECO:0000256" key="1">
    <source>
        <dbReference type="ARBA" id="ARBA00001974"/>
    </source>
</evidence>
<dbReference type="SUPFAM" id="SSF48173">
    <property type="entry name" value="Cryptochrome/photolyase FAD-binding domain"/>
    <property type="match status" value="1"/>
</dbReference>
<evidence type="ECO:0000256" key="6">
    <source>
        <dbReference type="ARBA" id="ARBA00022763"/>
    </source>
</evidence>
<dbReference type="InterPro" id="IPR006050">
    <property type="entry name" value="DNA_photolyase_N"/>
</dbReference>
<dbReference type="PANTHER" id="PTHR10211:SF0">
    <property type="entry name" value="DEOXYRIBODIPYRIMIDINE PHOTO-LYASE"/>
    <property type="match status" value="1"/>
</dbReference>
<evidence type="ECO:0000256" key="5">
    <source>
        <dbReference type="ARBA" id="ARBA00022630"/>
    </source>
</evidence>
<feature type="domain" description="Photolyase/cryptochrome alpha/beta" evidence="15">
    <location>
        <begin position="24"/>
        <end position="152"/>
    </location>
</feature>
<comment type="cofactor">
    <cofactor evidence="1">
        <name>FAD</name>
        <dbReference type="ChEBI" id="CHEBI:57692"/>
    </cofactor>
</comment>
<name>A0A444L7W3_METS7</name>
<dbReference type="Proteomes" id="UP000288215">
    <property type="component" value="Unassembled WGS sequence"/>
</dbReference>
<comment type="caution">
    <text evidence="16">The sequence shown here is derived from an EMBL/GenBank/DDBJ whole genome shotgun (WGS) entry which is preliminary data.</text>
</comment>
<dbReference type="Gene3D" id="3.40.50.620">
    <property type="entry name" value="HUPs"/>
    <property type="match status" value="1"/>
</dbReference>
<dbReference type="GO" id="GO:0003904">
    <property type="term" value="F:deoxyribodipyrimidine photo-lyase activity"/>
    <property type="evidence" value="ECO:0007669"/>
    <property type="project" value="UniProtKB-EC"/>
</dbReference>
<keyword evidence="10" id="KW-0234">DNA repair</keyword>
<evidence type="ECO:0000256" key="12">
    <source>
        <dbReference type="ARBA" id="ARBA00031671"/>
    </source>
</evidence>
<dbReference type="Pfam" id="PF00875">
    <property type="entry name" value="DNA_photolyase"/>
    <property type="match status" value="1"/>
</dbReference>
<dbReference type="SUPFAM" id="SSF52425">
    <property type="entry name" value="Cryptochrome/photolyase, N-terminal domain"/>
    <property type="match status" value="1"/>
</dbReference>
<dbReference type="EC" id="4.1.99.3" evidence="3"/>
<gene>
    <name evidence="16" type="ORF">Metus_0475</name>
</gene>
<dbReference type="GO" id="GO:0003677">
    <property type="term" value="F:DNA binding"/>
    <property type="evidence" value="ECO:0007669"/>
    <property type="project" value="UniProtKB-KW"/>
</dbReference>
<sequence>MRGASVLDKAGRALTVKEPSGSGNVVVYWMQGAFRVSHNPSLEYAVEAANRSGRPLIVLAVLDLGYPEANARSFKFFLEGLVDVREGLARRGIALHLRKGKFEKILAEYAAEAYTLVSDAAYLPAMRGIRERVYRSFESGIVEVEPNVLVPVKAASGRMEYGAYTLRPKITRLAPIYEGDFATREYRGERLDDELDFDPSDHARILKGQVEDVPPCGTPGGSGNASRLLGNFLERKYPTFAARRGDPAAQAESDLSPYLHFGHISPAQILEGARRAGPPNENYRAIFEQLIVRRELAHNFTLYAKSLSSPFDFIPGWAAESLKAHEGDRREYVYSLGELEGARTHDKYWNAAQYELLTKGKIHNYMRMYWGKKIIEWSEGVEEAYHAMVYLNNKYALDGRDPNSYAGIGWCFGLHDRPFRERGIFGKVRYMSEGGLTRKFDMEAYIKRAYSAVVPE</sequence>